<dbReference type="InterPro" id="IPR011256">
    <property type="entry name" value="Reg_factor_effector_dom_sf"/>
</dbReference>
<evidence type="ECO:0008006" key="5">
    <source>
        <dbReference type="Google" id="ProtNLM"/>
    </source>
</evidence>
<dbReference type="Proteomes" id="UP000789390">
    <property type="component" value="Unassembled WGS sequence"/>
</dbReference>
<protein>
    <recommendedName>
        <fullName evidence="5">Heme-binding protein 2</fullName>
    </recommendedName>
</protein>
<gene>
    <name evidence="3" type="ORF">DGAL_LOCUS16573</name>
</gene>
<accession>A0A8J2WND6</accession>
<name>A0A8J2WND6_9CRUS</name>
<dbReference type="Pfam" id="PF04832">
    <property type="entry name" value="SOUL"/>
    <property type="match status" value="2"/>
</dbReference>
<dbReference type="InterPro" id="IPR006917">
    <property type="entry name" value="SOUL_heme-bd"/>
</dbReference>
<evidence type="ECO:0000256" key="1">
    <source>
        <dbReference type="ARBA" id="ARBA00009817"/>
    </source>
</evidence>
<evidence type="ECO:0000313" key="3">
    <source>
        <dbReference type="EMBL" id="CAH0112789.1"/>
    </source>
</evidence>
<comment type="similarity">
    <text evidence="1">Belongs to the HEBP family.</text>
</comment>
<sequence length="633" mass="72225">MGYYLVVVLPLVLLYSSVLIVMPVCRALVPEISLKSNPAATKSSVTTTTVNDVISETRTLGVGKWPTLNITTTRLKTSSSSTKLAVPTDPDGNPSSGLSINSNTIQHLDPNTAAAVIPTATKRKKKTRHRNKWNHHSPSSKFGARGPFWTQNDILESPTTKPPTAYSPQLIPSTCQSLTSTCPPYRLLERRKEYDVRWYPSRRWASAIVMTEDDRLLAVWEGLAKLQEYFNGYNEPQIVMNLTFPLLTQVKRGKHPGILHQELRDITLSVPIPSRYQINPPSPNSADVLLDTVESSTVFVQSFRARLWDLTDRALRQRADRLMTTLRNHGEAFHDRYYYLAAFTKPDNMENNVYEMWIHATRLRDPGRVQPVIKSRDPPLSKVTLRTRKRLCRGVECPSFDVLRVYKFGIQKRRYFDTVLIQAGTNECEFNSLSVWRGFMPLHLYKHFLIYFSFFQKNIICINSHWEVLEATRPIGIVHVVDRITTNQSLTSGIDQRLQQLRYNNNNNRTSVLDSSVSFDCKHNLTVSLYLPQRLHSNPPSAGLGAPPVKINRVNDLIVYVQTVGGSILDPVRSTIEVKKFGSRLKQLGLCYKPDEYYLVVYDFMVRFHGRQNEIWFLADRCPVRISASADLK</sequence>
<evidence type="ECO:0000256" key="2">
    <source>
        <dbReference type="SAM" id="MobiDB-lite"/>
    </source>
</evidence>
<dbReference type="Gene3D" id="3.20.80.10">
    <property type="entry name" value="Regulatory factor, effector binding domain"/>
    <property type="match status" value="2"/>
</dbReference>
<dbReference type="AlphaFoldDB" id="A0A8J2WND6"/>
<dbReference type="PANTHER" id="PTHR11220">
    <property type="entry name" value="HEME-BINDING PROTEIN-RELATED"/>
    <property type="match status" value="1"/>
</dbReference>
<evidence type="ECO:0000313" key="4">
    <source>
        <dbReference type="Proteomes" id="UP000789390"/>
    </source>
</evidence>
<dbReference type="SUPFAM" id="SSF55136">
    <property type="entry name" value="Probable bacterial effector-binding domain"/>
    <property type="match status" value="2"/>
</dbReference>
<feature type="compositionally biased region" description="Basic residues" evidence="2">
    <location>
        <begin position="122"/>
        <end position="135"/>
    </location>
</feature>
<keyword evidence="4" id="KW-1185">Reference proteome</keyword>
<dbReference type="PANTHER" id="PTHR11220:SF1">
    <property type="entry name" value="HEME-BINDING PROTEIN 2"/>
    <property type="match status" value="1"/>
</dbReference>
<feature type="region of interest" description="Disordered" evidence="2">
    <location>
        <begin position="122"/>
        <end position="142"/>
    </location>
</feature>
<dbReference type="OrthoDB" id="6424451at2759"/>
<feature type="region of interest" description="Disordered" evidence="2">
    <location>
        <begin position="79"/>
        <end position="99"/>
    </location>
</feature>
<reference evidence="3" key="1">
    <citation type="submission" date="2021-11" db="EMBL/GenBank/DDBJ databases">
        <authorList>
            <person name="Schell T."/>
        </authorList>
    </citation>
    <scope>NUCLEOTIDE SEQUENCE</scope>
    <source>
        <strain evidence="3">M5</strain>
    </source>
</reference>
<comment type="caution">
    <text evidence="3">The sequence shown here is derived from an EMBL/GenBank/DDBJ whole genome shotgun (WGS) entry which is preliminary data.</text>
</comment>
<proteinExistence type="inferred from homology"/>
<dbReference type="EMBL" id="CAKKLH010000331">
    <property type="protein sequence ID" value="CAH0112789.1"/>
    <property type="molecule type" value="Genomic_DNA"/>
</dbReference>
<organism evidence="3 4">
    <name type="scientific">Daphnia galeata</name>
    <dbReference type="NCBI Taxonomy" id="27404"/>
    <lineage>
        <taxon>Eukaryota</taxon>
        <taxon>Metazoa</taxon>
        <taxon>Ecdysozoa</taxon>
        <taxon>Arthropoda</taxon>
        <taxon>Crustacea</taxon>
        <taxon>Branchiopoda</taxon>
        <taxon>Diplostraca</taxon>
        <taxon>Cladocera</taxon>
        <taxon>Anomopoda</taxon>
        <taxon>Daphniidae</taxon>
        <taxon>Daphnia</taxon>
    </lineage>
</organism>
<dbReference type="GO" id="GO:0020037">
    <property type="term" value="F:heme binding"/>
    <property type="evidence" value="ECO:0007669"/>
    <property type="project" value="TreeGrafter"/>
</dbReference>